<dbReference type="EMBL" id="SNWR01000001">
    <property type="protein sequence ID" value="TDO39406.1"/>
    <property type="molecule type" value="Genomic_DNA"/>
</dbReference>
<keyword evidence="4" id="KW-1185">Reference proteome</keyword>
<evidence type="ECO:0000256" key="2">
    <source>
        <dbReference type="SAM" id="Phobius"/>
    </source>
</evidence>
<dbReference type="OrthoDB" id="5188481at2"/>
<dbReference type="RefSeq" id="WP_133873739.1">
    <property type="nucleotide sequence ID" value="NZ_BOMD01000106.1"/>
</dbReference>
<evidence type="ECO:0000313" key="3">
    <source>
        <dbReference type="EMBL" id="TDO39406.1"/>
    </source>
</evidence>
<sequence length="305" mass="33706">MNGVQDLLINIIAAVIVFLAGVGVRGLVGFARSWRGRAFWGRTMLHGRTYLLVGALTRFKHLEPTDFVGGGDSRAVHELATMIGKLGSSFEVTNAGRITDGLQRENLILLGLEQVNTLVPNVFEKIGVGYEVDVPSMTITDRVSGETYTPQWEIDLLQDNAARDLDGSWFIHTDQDGVRSVQSFRIDYGILVRGQNPYAPKRGLVVMAGLYGFGTWAAARLPLDEEFLRLCAGFRNFECLFRVEVHQEIILSTSIISIRSLPDLTTKFDLEAPSPRPSTDSVTPRTEHEPAEGPPTSRVDDRPGH</sequence>
<dbReference type="Proteomes" id="UP000294901">
    <property type="component" value="Unassembled WGS sequence"/>
</dbReference>
<keyword evidence="2" id="KW-0472">Membrane</keyword>
<feature type="region of interest" description="Disordered" evidence="1">
    <location>
        <begin position="268"/>
        <end position="305"/>
    </location>
</feature>
<protein>
    <submittedName>
        <fullName evidence="3">Uncharacterized protein</fullName>
    </submittedName>
</protein>
<keyword evidence="2" id="KW-0812">Transmembrane</keyword>
<feature type="transmembrane region" description="Helical" evidence="2">
    <location>
        <begin position="7"/>
        <end position="28"/>
    </location>
</feature>
<dbReference type="AlphaFoldDB" id="A0A4R6JW48"/>
<comment type="caution">
    <text evidence="3">The sequence shown here is derived from an EMBL/GenBank/DDBJ whole genome shotgun (WGS) entry which is preliminary data.</text>
</comment>
<accession>A0A4R6JW48</accession>
<organism evidence="3 4">
    <name type="scientific">Paractinoplanes brasiliensis</name>
    <dbReference type="NCBI Taxonomy" id="52695"/>
    <lineage>
        <taxon>Bacteria</taxon>
        <taxon>Bacillati</taxon>
        <taxon>Actinomycetota</taxon>
        <taxon>Actinomycetes</taxon>
        <taxon>Micromonosporales</taxon>
        <taxon>Micromonosporaceae</taxon>
        <taxon>Paractinoplanes</taxon>
    </lineage>
</organism>
<gene>
    <name evidence="3" type="ORF">C8E87_3091</name>
</gene>
<evidence type="ECO:0000256" key="1">
    <source>
        <dbReference type="SAM" id="MobiDB-lite"/>
    </source>
</evidence>
<proteinExistence type="predicted"/>
<keyword evidence="2" id="KW-1133">Transmembrane helix</keyword>
<reference evidence="3 4" key="1">
    <citation type="submission" date="2019-03" db="EMBL/GenBank/DDBJ databases">
        <title>Sequencing the genomes of 1000 actinobacteria strains.</title>
        <authorList>
            <person name="Klenk H.-P."/>
        </authorList>
    </citation>
    <scope>NUCLEOTIDE SEQUENCE [LARGE SCALE GENOMIC DNA]</scope>
    <source>
        <strain evidence="3 4">DSM 43805</strain>
    </source>
</reference>
<name>A0A4R6JW48_9ACTN</name>
<evidence type="ECO:0000313" key="4">
    <source>
        <dbReference type="Proteomes" id="UP000294901"/>
    </source>
</evidence>